<dbReference type="RefSeq" id="WP_012174758.1">
    <property type="nucleotide sequence ID" value="NC_009943.1"/>
</dbReference>
<dbReference type="SUPFAM" id="SSF54631">
    <property type="entry name" value="CBS-domain pair"/>
    <property type="match status" value="1"/>
</dbReference>
<dbReference type="KEGG" id="dol:Dole_1337"/>
<dbReference type="STRING" id="96561.Dole_1337"/>
<proteinExistence type="predicted"/>
<dbReference type="InterPro" id="IPR000644">
    <property type="entry name" value="CBS_dom"/>
</dbReference>
<evidence type="ECO:0000313" key="3">
    <source>
        <dbReference type="Proteomes" id="UP000008561"/>
    </source>
</evidence>
<accession>A8ZYN6</accession>
<sequence length="194" mass="22311">MTQEKKVKDLMAPITDYETIDVDAPLCDVMIRLKKHYDQCMPHSAARFNKSIFVTDEEHIVGKLSMYHFIRALVPETSKTMELRALNTLFSSRVQQVSEDVSEIQERFAWLHQSFFDLVKTESRKSIRECMAPAHAVLKEDDTINWAIYSMFKLHVRELLVTRNGKVIGVLNFTHLFAEMMNIVGPDCGAVITS</sequence>
<dbReference type="Pfam" id="PF00571">
    <property type="entry name" value="CBS"/>
    <property type="match status" value="1"/>
</dbReference>
<dbReference type="InterPro" id="IPR046342">
    <property type="entry name" value="CBS_dom_sf"/>
</dbReference>
<dbReference type="AlphaFoldDB" id="A8ZYN6"/>
<reference evidence="2 3" key="1">
    <citation type="submission" date="2007-10" db="EMBL/GenBank/DDBJ databases">
        <title>Complete sequence of Desulfococcus oleovorans Hxd3.</title>
        <authorList>
            <consortium name="US DOE Joint Genome Institute"/>
            <person name="Copeland A."/>
            <person name="Lucas S."/>
            <person name="Lapidus A."/>
            <person name="Barry K."/>
            <person name="Glavina del Rio T."/>
            <person name="Dalin E."/>
            <person name="Tice H."/>
            <person name="Pitluck S."/>
            <person name="Kiss H."/>
            <person name="Brettin T."/>
            <person name="Bruce D."/>
            <person name="Detter J.C."/>
            <person name="Han C."/>
            <person name="Schmutz J."/>
            <person name="Larimer F."/>
            <person name="Land M."/>
            <person name="Hauser L."/>
            <person name="Kyrpides N."/>
            <person name="Kim E."/>
            <person name="Wawrik B."/>
            <person name="Richardson P."/>
        </authorList>
    </citation>
    <scope>NUCLEOTIDE SEQUENCE [LARGE SCALE GENOMIC DNA]</scope>
    <source>
        <strain evidence="3">DSM 6200 / JCM 39069 / Hxd3</strain>
    </source>
</reference>
<evidence type="ECO:0000313" key="2">
    <source>
        <dbReference type="EMBL" id="ABW67141.1"/>
    </source>
</evidence>
<dbReference type="Gene3D" id="3.10.580.10">
    <property type="entry name" value="CBS-domain"/>
    <property type="match status" value="1"/>
</dbReference>
<gene>
    <name evidence="2" type="ordered locus">Dole_1337</name>
</gene>
<keyword evidence="3" id="KW-1185">Reference proteome</keyword>
<protein>
    <submittedName>
        <fullName evidence="2">CBS domain containing protein</fullName>
    </submittedName>
</protein>
<feature type="domain" description="CBS" evidence="1">
    <location>
        <begin position="128"/>
        <end position="180"/>
    </location>
</feature>
<dbReference type="HOGENOM" id="CLU_040681_8_0_7"/>
<dbReference type="EMBL" id="CP000859">
    <property type="protein sequence ID" value="ABW67141.1"/>
    <property type="molecule type" value="Genomic_DNA"/>
</dbReference>
<organism evidence="2 3">
    <name type="scientific">Desulfosudis oleivorans (strain DSM 6200 / JCM 39069 / Hxd3)</name>
    <name type="common">Desulfococcus oleovorans</name>
    <dbReference type="NCBI Taxonomy" id="96561"/>
    <lineage>
        <taxon>Bacteria</taxon>
        <taxon>Pseudomonadati</taxon>
        <taxon>Thermodesulfobacteriota</taxon>
        <taxon>Desulfobacteria</taxon>
        <taxon>Desulfobacterales</taxon>
        <taxon>Desulfosudaceae</taxon>
        <taxon>Desulfosudis</taxon>
    </lineage>
</organism>
<name>A8ZYN6_DESOH</name>
<dbReference type="eggNOG" id="COG0517">
    <property type="taxonomic scope" value="Bacteria"/>
</dbReference>
<dbReference type="OrthoDB" id="5470806at2"/>
<evidence type="ECO:0000259" key="1">
    <source>
        <dbReference type="Pfam" id="PF00571"/>
    </source>
</evidence>
<dbReference type="Proteomes" id="UP000008561">
    <property type="component" value="Chromosome"/>
</dbReference>